<organism evidence="7 8">
    <name type="scientific">Turnera subulata</name>
    <dbReference type="NCBI Taxonomy" id="218843"/>
    <lineage>
        <taxon>Eukaryota</taxon>
        <taxon>Viridiplantae</taxon>
        <taxon>Streptophyta</taxon>
        <taxon>Embryophyta</taxon>
        <taxon>Tracheophyta</taxon>
        <taxon>Spermatophyta</taxon>
        <taxon>Magnoliopsida</taxon>
        <taxon>eudicotyledons</taxon>
        <taxon>Gunneridae</taxon>
        <taxon>Pentapetalae</taxon>
        <taxon>rosids</taxon>
        <taxon>fabids</taxon>
        <taxon>Malpighiales</taxon>
        <taxon>Passifloraceae</taxon>
        <taxon>Turnera</taxon>
    </lineage>
</organism>
<sequence length="570" mass="65465">MALSSIRFMIPCSTTPFPQEGNSGNTSSNVIDMKPFSTQNWGIPQNGTLYSSPLGTFNPNDLGSKQARKLELYKHTLSQLGEDPLESLAMIDAIQRLGIDYHFQEEIEAILERQYLISSVNHSNQDLYEVALRFRLLRQEGYYVPEGIFDQFIDKDGTFKEKLKGDIKGLMSLYEASQLSIIGEQVLDQAEEYSYHTLSSWVSHSDSHLGRLVGNTLDHPHHRSLAKFMAKHFYKDLHSSSGWISILQELARTELKMNQYQYQQEIVQISKWWKELDWSEELKFARIQPLKWYIWSIGCLPDPNLSEQRIELAKLISFIYIIDDIFDVHGTLDELKLFTQVVNRWDIDASDQLPYYMKICFKVLDMVTNEISFKVYKQHGWNPTASLRRTWARLCTAFLVEAKWFADGELPSAKEYLENGIISSGVHVVLVHIFFLLGQGTTQENVQLIDSIPPIISSTAKILRLWDDLGSAKDEDQEGNDGSYVECYIKEHQGTSVEAARKHVVQMISETWKSLNQECLSPTPFSSTFTKASLNLARMVPLMYNYDDNHRLPSLEEHVKSLLYDNLGTI</sequence>
<evidence type="ECO:0000259" key="6">
    <source>
        <dbReference type="Pfam" id="PF03936"/>
    </source>
</evidence>
<comment type="cofactor">
    <cofactor evidence="1">
        <name>Mg(2+)</name>
        <dbReference type="ChEBI" id="CHEBI:18420"/>
    </cofactor>
</comment>
<dbReference type="GO" id="GO:0016102">
    <property type="term" value="P:diterpenoid biosynthetic process"/>
    <property type="evidence" value="ECO:0007669"/>
    <property type="project" value="InterPro"/>
</dbReference>
<dbReference type="InterPro" id="IPR001906">
    <property type="entry name" value="Terpene_synth_N"/>
</dbReference>
<dbReference type="PANTHER" id="PTHR31225">
    <property type="entry name" value="OS04G0344100 PROTEIN-RELATED"/>
    <property type="match status" value="1"/>
</dbReference>
<dbReference type="InterPro" id="IPR044814">
    <property type="entry name" value="Terpene_cyclase_plant_C1"/>
</dbReference>
<dbReference type="PANTHER" id="PTHR31225:SF0">
    <property type="entry name" value="S-(+)-LINALOOL SYNTHASE, CHLOROPLASTIC"/>
    <property type="match status" value="1"/>
</dbReference>
<feature type="domain" description="Terpene synthase metal-binding" evidence="6">
    <location>
        <begin position="274"/>
        <end position="513"/>
    </location>
</feature>
<name>A0A9Q0J2K7_9ROSI</name>
<dbReference type="GO" id="GO:0000287">
    <property type="term" value="F:magnesium ion binding"/>
    <property type="evidence" value="ECO:0007669"/>
    <property type="project" value="InterPro"/>
</dbReference>
<keyword evidence="3" id="KW-0460">Magnesium</keyword>
<comment type="caution">
    <text evidence="7">The sequence shown here is derived from an EMBL/GenBank/DDBJ whole genome shotgun (WGS) entry which is preliminary data.</text>
</comment>
<dbReference type="InterPro" id="IPR008949">
    <property type="entry name" value="Isoprenoid_synthase_dom_sf"/>
</dbReference>
<keyword evidence="2" id="KW-0479">Metal-binding</keyword>
<dbReference type="Gene3D" id="1.50.10.130">
    <property type="entry name" value="Terpene synthase, N-terminal domain"/>
    <property type="match status" value="1"/>
</dbReference>
<dbReference type="SUPFAM" id="SSF48576">
    <property type="entry name" value="Terpenoid synthases"/>
    <property type="match status" value="1"/>
</dbReference>
<dbReference type="Pfam" id="PF03936">
    <property type="entry name" value="Terpene_synth_C"/>
    <property type="match status" value="1"/>
</dbReference>
<keyword evidence="8" id="KW-1185">Reference proteome</keyword>
<dbReference type="SFLD" id="SFLDS00005">
    <property type="entry name" value="Isoprenoid_Synthase_Type_I"/>
    <property type="match status" value="1"/>
</dbReference>
<evidence type="ECO:0000313" key="7">
    <source>
        <dbReference type="EMBL" id="KAJ4826034.1"/>
    </source>
</evidence>
<dbReference type="Gene3D" id="1.10.600.10">
    <property type="entry name" value="Farnesyl Diphosphate Synthase"/>
    <property type="match status" value="1"/>
</dbReference>
<dbReference type="AlphaFoldDB" id="A0A9Q0J2K7"/>
<evidence type="ECO:0000256" key="3">
    <source>
        <dbReference type="ARBA" id="ARBA00022842"/>
    </source>
</evidence>
<dbReference type="SUPFAM" id="SSF48239">
    <property type="entry name" value="Terpenoid cyclases/Protein prenyltransferases"/>
    <property type="match status" value="1"/>
</dbReference>
<accession>A0A9Q0J2K7</accession>
<dbReference type="SMR" id="A0A9Q0J2K7"/>
<proteinExistence type="predicted"/>
<dbReference type="FunFam" id="1.10.600.10:FF:000007">
    <property type="entry name" value="Isoprene synthase, chloroplastic"/>
    <property type="match status" value="1"/>
</dbReference>
<dbReference type="GO" id="GO:0010333">
    <property type="term" value="F:terpene synthase activity"/>
    <property type="evidence" value="ECO:0007669"/>
    <property type="project" value="InterPro"/>
</dbReference>
<gene>
    <name evidence="7" type="primary">TPS13</name>
    <name evidence="7" type="ORF">Tsubulata_046369</name>
</gene>
<reference evidence="7" key="1">
    <citation type="submission" date="2022-02" db="EMBL/GenBank/DDBJ databases">
        <authorList>
            <person name="Henning P.M."/>
            <person name="McCubbin A.G."/>
            <person name="Shore J.S."/>
        </authorList>
    </citation>
    <scope>NUCLEOTIDE SEQUENCE</scope>
    <source>
        <strain evidence="7">F60SS</strain>
        <tissue evidence="7">Leaves</tissue>
    </source>
</reference>
<evidence type="ECO:0000256" key="2">
    <source>
        <dbReference type="ARBA" id="ARBA00022723"/>
    </source>
</evidence>
<evidence type="ECO:0000313" key="8">
    <source>
        <dbReference type="Proteomes" id="UP001141552"/>
    </source>
</evidence>
<dbReference type="OrthoDB" id="1921927at2759"/>
<keyword evidence="4" id="KW-0456">Lyase</keyword>
<dbReference type="GO" id="GO:0120251">
    <property type="term" value="P:hydrocarbon biosynthetic process"/>
    <property type="evidence" value="ECO:0007669"/>
    <property type="project" value="UniProtKB-ARBA"/>
</dbReference>
<evidence type="ECO:0000259" key="5">
    <source>
        <dbReference type="Pfam" id="PF01397"/>
    </source>
</evidence>
<dbReference type="CDD" id="cd00684">
    <property type="entry name" value="Terpene_cyclase_plant_C1"/>
    <property type="match status" value="1"/>
</dbReference>
<evidence type="ECO:0000256" key="4">
    <source>
        <dbReference type="ARBA" id="ARBA00023239"/>
    </source>
</evidence>
<reference evidence="7" key="2">
    <citation type="journal article" date="2023" name="Plants (Basel)">
        <title>Annotation of the Turnera subulata (Passifloraceae) Draft Genome Reveals the S-Locus Evolved after the Divergence of Turneroideae from Passifloroideae in a Stepwise Manner.</title>
        <authorList>
            <person name="Henning P.M."/>
            <person name="Roalson E.H."/>
            <person name="Mir W."/>
            <person name="McCubbin A.G."/>
            <person name="Shore J.S."/>
        </authorList>
    </citation>
    <scope>NUCLEOTIDE SEQUENCE</scope>
    <source>
        <strain evidence="7">F60SS</strain>
    </source>
</reference>
<dbReference type="Proteomes" id="UP001141552">
    <property type="component" value="Unassembled WGS sequence"/>
</dbReference>
<dbReference type="InterPro" id="IPR034741">
    <property type="entry name" value="Terpene_cyclase-like_1_C"/>
</dbReference>
<dbReference type="InterPro" id="IPR050148">
    <property type="entry name" value="Terpene_synthase-like"/>
</dbReference>
<protein>
    <submittedName>
        <fullName evidence="7">Terpene synthase 13</fullName>
    </submittedName>
</protein>
<feature type="domain" description="Terpene synthase N-terminal" evidence="5">
    <location>
        <begin position="66"/>
        <end position="216"/>
    </location>
</feature>
<dbReference type="EMBL" id="JAKUCV010006757">
    <property type="protein sequence ID" value="KAJ4826034.1"/>
    <property type="molecule type" value="Genomic_DNA"/>
</dbReference>
<dbReference type="InterPro" id="IPR036965">
    <property type="entry name" value="Terpene_synth_N_sf"/>
</dbReference>
<dbReference type="SFLD" id="SFLDG01019">
    <property type="entry name" value="Terpene_Cyclase_Like_1_C_Termi"/>
    <property type="match status" value="1"/>
</dbReference>
<dbReference type="Pfam" id="PF01397">
    <property type="entry name" value="Terpene_synth"/>
    <property type="match status" value="1"/>
</dbReference>
<dbReference type="InterPro" id="IPR005630">
    <property type="entry name" value="Terpene_synthase_metal-bd"/>
</dbReference>
<evidence type="ECO:0000256" key="1">
    <source>
        <dbReference type="ARBA" id="ARBA00001946"/>
    </source>
</evidence>
<dbReference type="InterPro" id="IPR008930">
    <property type="entry name" value="Terpenoid_cyclase/PrenylTrfase"/>
</dbReference>